<gene>
    <name evidence="1" type="ORF">DAA48_22375</name>
</gene>
<comment type="caution">
    <text evidence="1">The sequence shown here is derived from an EMBL/GenBank/DDBJ whole genome shotgun (WGS) entry which is preliminary data.</text>
</comment>
<accession>A0A2T4MX55</accession>
<organism evidence="1 2">
    <name type="scientific">Aeromonas veronii</name>
    <dbReference type="NCBI Taxonomy" id="654"/>
    <lineage>
        <taxon>Bacteria</taxon>
        <taxon>Pseudomonadati</taxon>
        <taxon>Pseudomonadota</taxon>
        <taxon>Gammaproteobacteria</taxon>
        <taxon>Aeromonadales</taxon>
        <taxon>Aeromonadaceae</taxon>
        <taxon>Aeromonas</taxon>
    </lineage>
</organism>
<sequence length="70" mass="7952">MQVIGPCNVTQYLVDQVISDTKIRVLLCLKDGTFSETPRYFEGNELKFLIKNELATKLMSLHYQDGKVSA</sequence>
<reference evidence="1 2" key="1">
    <citation type="submission" date="2018-03" db="EMBL/GenBank/DDBJ databases">
        <title>Aeromonas veronii whole genome sequencing and analysis.</title>
        <authorList>
            <person name="Xie H."/>
            <person name="Liu T."/>
            <person name="Wang K."/>
        </authorList>
    </citation>
    <scope>NUCLEOTIDE SEQUENCE [LARGE SCALE GENOMIC DNA]</scope>
    <source>
        <strain evidence="1 2">XH.VA.1</strain>
    </source>
</reference>
<dbReference type="EMBL" id="PZKL01000045">
    <property type="protein sequence ID" value="PTH79180.1"/>
    <property type="molecule type" value="Genomic_DNA"/>
</dbReference>
<dbReference type="Proteomes" id="UP000241986">
    <property type="component" value="Unassembled WGS sequence"/>
</dbReference>
<name>A0A2T4MX55_AERVE</name>
<protein>
    <submittedName>
        <fullName evidence="1">Uncharacterized protein</fullName>
    </submittedName>
</protein>
<dbReference type="AlphaFoldDB" id="A0A2T4MX55"/>
<evidence type="ECO:0000313" key="2">
    <source>
        <dbReference type="Proteomes" id="UP000241986"/>
    </source>
</evidence>
<proteinExistence type="predicted"/>
<evidence type="ECO:0000313" key="1">
    <source>
        <dbReference type="EMBL" id="PTH79180.1"/>
    </source>
</evidence>